<organism evidence="2 3">
    <name type="scientific">Friedmanniomyces endolithicus</name>
    <dbReference type="NCBI Taxonomy" id="329885"/>
    <lineage>
        <taxon>Eukaryota</taxon>
        <taxon>Fungi</taxon>
        <taxon>Dikarya</taxon>
        <taxon>Ascomycota</taxon>
        <taxon>Pezizomycotina</taxon>
        <taxon>Dothideomycetes</taxon>
        <taxon>Dothideomycetidae</taxon>
        <taxon>Mycosphaerellales</taxon>
        <taxon>Teratosphaeriaceae</taxon>
        <taxon>Friedmanniomyces</taxon>
    </lineage>
</organism>
<evidence type="ECO:0000313" key="2">
    <source>
        <dbReference type="EMBL" id="KAK0315951.1"/>
    </source>
</evidence>
<sequence>MLALATNTKSMKGSTVFRSWKDYLASKLHPQLPLSPRESSRLLTALTGSFRRHLDEVHPTTAPDSKPKLGSVSVLTTSPHAIHSSAISADKHLASVLTNPLLNKRRPDVSTPDENLANAKAELLMNPAKIPVEVLEEYNAKGAATVPIAQLCLQKFEDSLVGLSIDKQREVVAEAEPGRRTLLWLWRSGLYQTETFRQSGSFMHLLTFALMREGLDKYLWEWLCLDMGERRIKMMRRSVWWKGYILRSMAFTKLRPAYGQKASIDDALEVFFYASELRDQSISAGTHMRWLPIHPISKVLIRVLTRRRHLYGVVETKNYERFQRSSNVYYPAVSKEGSVAFDDALLHLHHPEQPSGRDMLKLLRQVFGSGFSDEEKRARYPFVDPGGVKWTNRRLHITLVGVLHTLRFQRYDAEAAWLRGVIARTLPELDCNTDEELRKLASETAWDKSPVAAQTPKQEGNFSEPASVPCPEFT</sequence>
<gene>
    <name evidence="2" type="ORF">LTR82_012487</name>
</gene>
<comment type="caution">
    <text evidence="2">The sequence shown here is derived from an EMBL/GenBank/DDBJ whole genome shotgun (WGS) entry which is preliminary data.</text>
</comment>
<dbReference type="AlphaFoldDB" id="A0AAN6FFF9"/>
<protein>
    <submittedName>
        <fullName evidence="2">Uncharacterized protein</fullName>
    </submittedName>
</protein>
<dbReference type="EMBL" id="JASUXU010000050">
    <property type="protein sequence ID" value="KAK0315951.1"/>
    <property type="molecule type" value="Genomic_DNA"/>
</dbReference>
<evidence type="ECO:0000256" key="1">
    <source>
        <dbReference type="SAM" id="MobiDB-lite"/>
    </source>
</evidence>
<evidence type="ECO:0000313" key="3">
    <source>
        <dbReference type="Proteomes" id="UP001168146"/>
    </source>
</evidence>
<reference evidence="2" key="1">
    <citation type="submission" date="2021-12" db="EMBL/GenBank/DDBJ databases">
        <title>Black yeast isolated from Biological Soil Crust.</title>
        <authorList>
            <person name="Kurbessoian T."/>
        </authorList>
    </citation>
    <scope>NUCLEOTIDE SEQUENCE</scope>
    <source>
        <strain evidence="2">CCFEE 5208</strain>
    </source>
</reference>
<name>A0AAN6FFF9_9PEZI</name>
<accession>A0AAN6FFF9</accession>
<feature type="region of interest" description="Disordered" evidence="1">
    <location>
        <begin position="443"/>
        <end position="474"/>
    </location>
</feature>
<dbReference type="Proteomes" id="UP001168146">
    <property type="component" value="Unassembled WGS sequence"/>
</dbReference>
<proteinExistence type="predicted"/>